<dbReference type="Proteomes" id="UP000237718">
    <property type="component" value="Unassembled WGS sequence"/>
</dbReference>
<proteinExistence type="predicted"/>
<reference evidence="1 2" key="1">
    <citation type="submission" date="2018-03" db="EMBL/GenBank/DDBJ databases">
        <title>Genomic Encyclopedia of Archaeal and Bacterial Type Strains, Phase II (KMG-II): from individual species to whole genera.</title>
        <authorList>
            <person name="Goeker M."/>
        </authorList>
    </citation>
    <scope>NUCLEOTIDE SEQUENCE [LARGE SCALE GENOMIC DNA]</scope>
    <source>
        <strain evidence="1 2">DSM 25328</strain>
    </source>
</reference>
<dbReference type="AlphaFoldDB" id="A0A2T1A1Y4"/>
<dbReference type="EMBL" id="PVUF01000033">
    <property type="protein sequence ID" value="PRZ42615.1"/>
    <property type="molecule type" value="Genomic_DNA"/>
</dbReference>
<organism evidence="1 2">
    <name type="scientific">Tritonibacter scottomollicae</name>
    <name type="common">Epibacterium scottomollicae</name>
    <dbReference type="NCBI Taxonomy" id="483013"/>
    <lineage>
        <taxon>Bacteria</taxon>
        <taxon>Pseudomonadati</taxon>
        <taxon>Pseudomonadota</taxon>
        <taxon>Alphaproteobacteria</taxon>
        <taxon>Rhodobacterales</taxon>
        <taxon>Paracoccaceae</taxon>
        <taxon>Tritonibacter</taxon>
    </lineage>
</organism>
<name>A0A2T1A1Y4_TRISK</name>
<accession>A0A2T1A1Y4</accession>
<dbReference type="OrthoDB" id="7832706at2"/>
<gene>
    <name evidence="1" type="ORF">CLV89_1332</name>
</gene>
<dbReference type="RefSeq" id="WP_106165633.1">
    <property type="nucleotide sequence ID" value="NZ_JBLWXK010000028.1"/>
</dbReference>
<evidence type="ECO:0000313" key="1">
    <source>
        <dbReference type="EMBL" id="PRZ42615.1"/>
    </source>
</evidence>
<sequence>MAHPAHTSLKPAPVSPHIYIGASRNKLYLPRGSRKLSPEGWSRTFAGPIKVEWNAIARSKGFDLVHRIRDKSHVVLRCHTCGALTAQKLFTLRTAQPACAACRHRAFLAMAQKAGLEFQGYDPEHHKLGVYRAQCGHPVRRQFGQIERIAAGHCKLRCETCHSGKEAEEAADRGWQLLGIDPEGNPSYRIYQHGCGHRQRVARANMQSGRFQCTECGEGWATAPSNLYAIRLELPTGLNVVKLGFSRDPQSRLHHQLLLQSGIQAELLRVVPQRTGHAALCREKALHRALKKSDPDAIIPHEHFEDWLSVKTEIYGIEIAPLILKHLDDIRKK</sequence>
<comment type="caution">
    <text evidence="1">The sequence shown here is derived from an EMBL/GenBank/DDBJ whole genome shotgun (WGS) entry which is preliminary data.</text>
</comment>
<protein>
    <submittedName>
        <fullName evidence="1">Uncharacterized protein</fullName>
    </submittedName>
</protein>
<evidence type="ECO:0000313" key="2">
    <source>
        <dbReference type="Proteomes" id="UP000237718"/>
    </source>
</evidence>